<evidence type="ECO:0000313" key="2">
    <source>
        <dbReference type="Proteomes" id="UP000826212"/>
    </source>
</evidence>
<dbReference type="EMBL" id="CP081303">
    <property type="protein sequence ID" value="QZE14491.1"/>
    <property type="molecule type" value="Genomic_DNA"/>
</dbReference>
<dbReference type="Proteomes" id="UP000826212">
    <property type="component" value="Chromosome"/>
</dbReference>
<proteinExistence type="predicted"/>
<reference evidence="1" key="1">
    <citation type="submission" date="2021-08" db="EMBL/GenBank/DDBJ databases">
        <title>Novel anaerobic bacterium isolated from sea squirt in East Sea, Republic of Korea.</title>
        <authorList>
            <person name="Nguyen T.H."/>
            <person name="Li Z."/>
            <person name="Lee Y.-J."/>
            <person name="Ko J."/>
            <person name="Kim S.-G."/>
        </authorList>
    </citation>
    <scope>NUCLEOTIDE SEQUENCE</scope>
    <source>
        <strain evidence="1">KCTC 25031</strain>
    </source>
</reference>
<protein>
    <submittedName>
        <fullName evidence="1">SusC/RagA family TonB-linked outer membrane protein</fullName>
    </submittedName>
</protein>
<gene>
    <name evidence="1" type="ORF">K4L44_01070</name>
</gene>
<organism evidence="1 2">
    <name type="scientific">Halosquirtibacter laminarini</name>
    <dbReference type="NCBI Taxonomy" id="3374600"/>
    <lineage>
        <taxon>Bacteria</taxon>
        <taxon>Pseudomonadati</taxon>
        <taxon>Bacteroidota</taxon>
        <taxon>Bacteroidia</taxon>
        <taxon>Marinilabiliales</taxon>
        <taxon>Prolixibacteraceae</taxon>
        <taxon>Halosquirtibacter</taxon>
    </lineage>
</organism>
<accession>A0AC61NL10</accession>
<evidence type="ECO:0000313" key="1">
    <source>
        <dbReference type="EMBL" id="QZE14491.1"/>
    </source>
</evidence>
<keyword evidence="2" id="KW-1185">Reference proteome</keyword>
<sequence length="1028" mass="112566">MMRQLMHGKRIWGLLIILMMASISAFAQQKNITGTIIGDDNLPIPGATIVVKGTSNGTISSIDGKYSIKANEGDLLQFSFVGMETQEVKVTNLNTINIELKSATIGMDEVVVTALGIKREKKSLGYSVQEVKGDELSRVKDANVVNSLSGKIAGVTISPSSTGTGGGSRIVIRGNNSISGNNEPLVVVDGVPITDNSSNTDDRWGNRAIDRGDGIADINPDDIATMSVLKGPAAAALYGSRAANGVILITTKSGTKTDRVKVSLSSNVVFESPLTQLDLQNEYGQGTGGAFVERSGASWGPKMEGQMIKDWTGESRSFSPYDNNLTDFLETGVNMTNNIDVTAGSEKVKFRAGFSRMDYWGQLPNNKLNRNTLNLRSTIDFSPKLSLDLKFNYIKSKGENRPKLAGDPDNVYFNMALMPRSIHLSDMKDYRNDDLTVRRYSDNGGMILNPYWTVNMNTNWDDKNRVIAMASLNYKFADWLTAKLRYGTDYTTVRGYDQLGTGVPYWQPTGDVKQDVSTLREDNTDFLLTASKTELISKLSANLSVGGNIMRQNNMSTTQWANGLITPDFYSINNGKAPRTVTNYYEKGINSLYGMGQLSWDNYLFVDLTARNDWSSTLPSDNRSYFYASAGLGWVLSEMVTLPEWINFLKVRGSWAQVGNDTDSYKLDQYLTIDLIGESGVPGATLPSDLPASNLKPEQATSYEVGAEGRLFNDRLGFDLTYYKVNTKDQILALPTPPATGYVNQFINAGNIENRGVELMIRGTLIKNENFQWDMTLNWAKNTNKVIDLYDGIDTYVISPSTSQVSVITNEGGSYGDLQGTHYVRDDQGRKVLDAEGLPVISQDRSVIGNYLPDWTAGLSNTFVYKNLSIGLLFDIRKGGDIYSGSVNAAAAAGTLAETSEGRDAWYNGTGGYVVSGVDVDGNAVTKTVNPESYWSRVSGIDEEWIYDATNIRLRELSVGYSLPKTILSGTPFTGAQVSFVGRNLWLIYSELPGLDPESSYSQSNAQGLELGAVSTPRTLGFNIKLDF</sequence>
<name>A0AC61NL10_9BACT</name>